<evidence type="ECO:0000313" key="13">
    <source>
        <dbReference type="EMBL" id="MBJ7610134.1"/>
    </source>
</evidence>
<keyword evidence="8" id="KW-0408">Iron</keyword>
<evidence type="ECO:0000259" key="12">
    <source>
        <dbReference type="PROSITE" id="PS51003"/>
    </source>
</evidence>
<dbReference type="Gene3D" id="1.20.810.10">
    <property type="entry name" value="Cytochrome Bc1 Complex, Chain C"/>
    <property type="match status" value="1"/>
</dbReference>
<organism evidence="13 14">
    <name type="scientific">Candidatus Amunia macphersoniae</name>
    <dbReference type="NCBI Taxonomy" id="3127014"/>
    <lineage>
        <taxon>Bacteria</taxon>
        <taxon>Bacillati</taxon>
        <taxon>Candidatus Dormiibacterota</taxon>
        <taxon>Candidatus Dormibacteria</taxon>
        <taxon>Candidatus Aeolococcales</taxon>
        <taxon>Candidatus Aeolococcaceae</taxon>
        <taxon>Candidatus Amunia</taxon>
    </lineage>
</organism>
<dbReference type="Pfam" id="PF00032">
    <property type="entry name" value="Cytochrom_B_C"/>
    <property type="match status" value="1"/>
</dbReference>
<evidence type="ECO:0000256" key="7">
    <source>
        <dbReference type="ARBA" id="ARBA00022989"/>
    </source>
</evidence>
<dbReference type="Proteomes" id="UP000614410">
    <property type="component" value="Unassembled WGS sequence"/>
</dbReference>
<evidence type="ECO:0000256" key="10">
    <source>
        <dbReference type="SAM" id="MobiDB-lite"/>
    </source>
</evidence>
<dbReference type="InterPro" id="IPR005798">
    <property type="entry name" value="Cyt_b/b6_C"/>
</dbReference>
<keyword evidence="2" id="KW-0813">Transport</keyword>
<gene>
    <name evidence="13" type="ORF">JF887_11990</name>
</gene>
<feature type="compositionally biased region" description="Gly residues" evidence="10">
    <location>
        <begin position="1"/>
        <end position="14"/>
    </location>
</feature>
<dbReference type="GO" id="GO:0016020">
    <property type="term" value="C:membrane"/>
    <property type="evidence" value="ECO:0007669"/>
    <property type="project" value="UniProtKB-SubCell"/>
</dbReference>
<dbReference type="InterPro" id="IPR036150">
    <property type="entry name" value="Cyt_b/b6_C_sf"/>
</dbReference>
<keyword evidence="7 11" id="KW-1133">Transmembrane helix</keyword>
<evidence type="ECO:0000256" key="1">
    <source>
        <dbReference type="ARBA" id="ARBA00004141"/>
    </source>
</evidence>
<feature type="transmembrane region" description="Helical" evidence="11">
    <location>
        <begin position="122"/>
        <end position="143"/>
    </location>
</feature>
<evidence type="ECO:0000256" key="2">
    <source>
        <dbReference type="ARBA" id="ARBA00022448"/>
    </source>
</evidence>
<evidence type="ECO:0000256" key="8">
    <source>
        <dbReference type="ARBA" id="ARBA00023004"/>
    </source>
</evidence>
<dbReference type="GO" id="GO:0046872">
    <property type="term" value="F:metal ion binding"/>
    <property type="evidence" value="ECO:0007669"/>
    <property type="project" value="UniProtKB-KW"/>
</dbReference>
<dbReference type="PROSITE" id="PS51003">
    <property type="entry name" value="CYTB_CTER"/>
    <property type="match status" value="1"/>
</dbReference>
<evidence type="ECO:0000256" key="5">
    <source>
        <dbReference type="ARBA" id="ARBA00022723"/>
    </source>
</evidence>
<evidence type="ECO:0000313" key="14">
    <source>
        <dbReference type="Proteomes" id="UP000614410"/>
    </source>
</evidence>
<reference evidence="13 14" key="1">
    <citation type="submission" date="2020-10" db="EMBL/GenBank/DDBJ databases">
        <title>Ca. Dormibacterota MAGs.</title>
        <authorList>
            <person name="Montgomery K."/>
        </authorList>
    </citation>
    <scope>NUCLEOTIDE SEQUENCE [LARGE SCALE GENOMIC DNA]</scope>
    <source>
        <strain evidence="13">Mitchell_Peninsula_5</strain>
    </source>
</reference>
<evidence type="ECO:0000256" key="9">
    <source>
        <dbReference type="ARBA" id="ARBA00023136"/>
    </source>
</evidence>
<feature type="transmembrane region" description="Helical" evidence="11">
    <location>
        <begin position="69"/>
        <end position="86"/>
    </location>
</feature>
<dbReference type="AlphaFoldDB" id="A0A934NJV2"/>
<dbReference type="SUPFAM" id="SSF81648">
    <property type="entry name" value="a domain/subunit of cytochrome bc1 complex (Ubiquinol-cytochrome c reductase)"/>
    <property type="match status" value="1"/>
</dbReference>
<evidence type="ECO:0000256" key="11">
    <source>
        <dbReference type="SAM" id="Phobius"/>
    </source>
</evidence>
<evidence type="ECO:0000256" key="3">
    <source>
        <dbReference type="ARBA" id="ARBA00022617"/>
    </source>
</evidence>
<dbReference type="EMBL" id="JAEKNN010000057">
    <property type="protein sequence ID" value="MBJ7610134.1"/>
    <property type="molecule type" value="Genomic_DNA"/>
</dbReference>
<feature type="domain" description="Cytochrome b/b6 C-terminal region profile" evidence="12">
    <location>
        <begin position="69"/>
        <end position="174"/>
    </location>
</feature>
<accession>A0A934NJV2</accession>
<dbReference type="GO" id="GO:0009055">
    <property type="term" value="F:electron transfer activity"/>
    <property type="evidence" value="ECO:0007669"/>
    <property type="project" value="InterPro"/>
</dbReference>
<keyword evidence="6" id="KW-0249">Electron transport</keyword>
<keyword evidence="9 11" id="KW-0472">Membrane</keyword>
<dbReference type="InterPro" id="IPR027387">
    <property type="entry name" value="Cytb/b6-like_sf"/>
</dbReference>
<evidence type="ECO:0000256" key="6">
    <source>
        <dbReference type="ARBA" id="ARBA00022982"/>
    </source>
</evidence>
<keyword evidence="5" id="KW-0479">Metal-binding</keyword>
<protein>
    <recommendedName>
        <fullName evidence="12">Cytochrome b/b6 C-terminal region profile domain-containing protein</fullName>
    </recommendedName>
</protein>
<keyword evidence="4 11" id="KW-0812">Transmembrane</keyword>
<keyword evidence="3" id="KW-0349">Heme</keyword>
<evidence type="ECO:0000256" key="4">
    <source>
        <dbReference type="ARBA" id="ARBA00022692"/>
    </source>
</evidence>
<proteinExistence type="predicted"/>
<feature type="region of interest" description="Disordered" evidence="10">
    <location>
        <begin position="1"/>
        <end position="41"/>
    </location>
</feature>
<name>A0A934NJV2_9BACT</name>
<sequence>MATVVGGGGSGNAGGADDQSSVPIRQPVIARPPRPRRTGPELASTPLVVRRREEEETVVTFPSLVWKEFLAGLGAFIFLLVVSIQVNAPLLQRANTAITPNPAKAPWYFLGLQELLERFPPVMAGVAFPSFVIIFMILTPYLDRNPSRRPQDRKVAIALFTIYLCLAVSFVVIGVFFRGLAFNWDWTRILGHPGVKPPV</sequence>
<dbReference type="GO" id="GO:0016491">
    <property type="term" value="F:oxidoreductase activity"/>
    <property type="evidence" value="ECO:0007669"/>
    <property type="project" value="InterPro"/>
</dbReference>
<comment type="subcellular location">
    <subcellularLocation>
        <location evidence="1">Membrane</location>
        <topology evidence="1">Multi-pass membrane protein</topology>
    </subcellularLocation>
</comment>
<comment type="caution">
    <text evidence="13">The sequence shown here is derived from an EMBL/GenBank/DDBJ whole genome shotgun (WGS) entry which is preliminary data.</text>
</comment>
<feature type="transmembrane region" description="Helical" evidence="11">
    <location>
        <begin position="155"/>
        <end position="177"/>
    </location>
</feature>